<dbReference type="InterPro" id="IPR007460">
    <property type="entry name" value="BrnT_toxin"/>
</dbReference>
<sequence length="91" mass="10862">MNTWDENKRTENMERHDGIDFADLECLFDAPMVTVEDAREAYGEERLQSLCWYRGRVVFLVWTERGEDVHLISCRYGNKHETRQYFKALGL</sequence>
<dbReference type="AlphaFoldDB" id="A0A656HDW6"/>
<dbReference type="Pfam" id="PF04365">
    <property type="entry name" value="BrnT_toxin"/>
    <property type="match status" value="1"/>
</dbReference>
<evidence type="ECO:0000313" key="2">
    <source>
        <dbReference type="Proteomes" id="UP000005317"/>
    </source>
</evidence>
<dbReference type="RefSeq" id="WP_002707331.1">
    <property type="nucleotide sequence ID" value="NZ_JH651384.1"/>
</dbReference>
<dbReference type="OrthoDB" id="9802417at2"/>
<evidence type="ECO:0008006" key="3">
    <source>
        <dbReference type="Google" id="ProtNLM"/>
    </source>
</evidence>
<dbReference type="Proteomes" id="UP000005317">
    <property type="component" value="Unassembled WGS sequence"/>
</dbReference>
<dbReference type="Gene3D" id="3.10.450.530">
    <property type="entry name" value="Ribonuclease toxin, BrnT, of type II toxin-antitoxin system"/>
    <property type="match status" value="1"/>
</dbReference>
<protein>
    <recommendedName>
        <fullName evidence="3">BrnT family toxin</fullName>
    </recommendedName>
</protein>
<dbReference type="InterPro" id="IPR038573">
    <property type="entry name" value="BrnT_sf"/>
</dbReference>
<name>A0A656HDW6_THINJ</name>
<organism evidence="1 2">
    <name type="scientific">Thiothrix nivea (strain ATCC 35100 / DSM 5205 / JP2)</name>
    <dbReference type="NCBI Taxonomy" id="870187"/>
    <lineage>
        <taxon>Bacteria</taxon>
        <taxon>Pseudomonadati</taxon>
        <taxon>Pseudomonadota</taxon>
        <taxon>Gammaproteobacteria</taxon>
        <taxon>Thiotrichales</taxon>
        <taxon>Thiotrichaceae</taxon>
        <taxon>Thiothrix</taxon>
    </lineage>
</organism>
<evidence type="ECO:0000313" key="1">
    <source>
        <dbReference type="EMBL" id="EIJ33379.1"/>
    </source>
</evidence>
<keyword evidence="2" id="KW-1185">Reference proteome</keyword>
<dbReference type="EMBL" id="JH651384">
    <property type="protein sequence ID" value="EIJ33379.1"/>
    <property type="molecule type" value="Genomic_DNA"/>
</dbReference>
<reference evidence="2" key="1">
    <citation type="journal article" date="2011" name="Stand. Genomic Sci.">
        <title>Genome sequence of the filamentous, gliding Thiothrix nivea neotype strain (JP2(T)).</title>
        <authorList>
            <person name="Lapidus A."/>
            <person name="Nolan M."/>
            <person name="Lucas S."/>
            <person name="Glavina Del Rio T."/>
            <person name="Tice H."/>
            <person name="Cheng J.F."/>
            <person name="Tapia R."/>
            <person name="Han C."/>
            <person name="Goodwin L."/>
            <person name="Pitluck S."/>
            <person name="Liolios K."/>
            <person name="Pagani I."/>
            <person name="Ivanova N."/>
            <person name="Huntemann M."/>
            <person name="Mavromatis K."/>
            <person name="Mikhailova N."/>
            <person name="Pati A."/>
            <person name="Chen A."/>
            <person name="Palaniappan K."/>
            <person name="Land M."/>
            <person name="Brambilla E.M."/>
            <person name="Rohde M."/>
            <person name="Abt B."/>
            <person name="Verbarg S."/>
            <person name="Goker M."/>
            <person name="Bristow J."/>
            <person name="Eisen J.A."/>
            <person name="Markowitz V."/>
            <person name="Hugenholtz P."/>
            <person name="Kyrpides N.C."/>
            <person name="Klenk H.P."/>
            <person name="Woyke T."/>
        </authorList>
    </citation>
    <scope>NUCLEOTIDE SEQUENCE [LARGE SCALE GENOMIC DNA]</scope>
    <source>
        <strain evidence="2">ATCC 35100 / DSM 5205 / JP2</strain>
    </source>
</reference>
<gene>
    <name evidence="1" type="ORF">Thini_0742</name>
</gene>
<proteinExistence type="predicted"/>
<accession>A0A656HDW6</accession>